<dbReference type="AlphaFoldDB" id="A0AAD9UWW2"/>
<name>A0AAD9UWW2_ACRCE</name>
<evidence type="ECO:0000313" key="3">
    <source>
        <dbReference type="Proteomes" id="UP001249851"/>
    </source>
</evidence>
<feature type="compositionally biased region" description="Low complexity" evidence="1">
    <location>
        <begin position="106"/>
        <end position="129"/>
    </location>
</feature>
<accession>A0AAD9UWW2</accession>
<organism evidence="2 3">
    <name type="scientific">Acropora cervicornis</name>
    <name type="common">Staghorn coral</name>
    <dbReference type="NCBI Taxonomy" id="6130"/>
    <lineage>
        <taxon>Eukaryota</taxon>
        <taxon>Metazoa</taxon>
        <taxon>Cnidaria</taxon>
        <taxon>Anthozoa</taxon>
        <taxon>Hexacorallia</taxon>
        <taxon>Scleractinia</taxon>
        <taxon>Astrocoeniina</taxon>
        <taxon>Acroporidae</taxon>
        <taxon>Acropora</taxon>
    </lineage>
</organism>
<gene>
    <name evidence="2" type="ORF">P5673_026206</name>
</gene>
<reference evidence="2" key="1">
    <citation type="journal article" date="2023" name="G3 (Bethesda)">
        <title>Whole genome assembly and annotation of the endangered Caribbean coral Acropora cervicornis.</title>
        <authorList>
            <person name="Selwyn J.D."/>
            <person name="Vollmer S.V."/>
        </authorList>
    </citation>
    <scope>NUCLEOTIDE SEQUENCE</scope>
    <source>
        <strain evidence="2">K2</strain>
    </source>
</reference>
<evidence type="ECO:0000313" key="2">
    <source>
        <dbReference type="EMBL" id="KAK2552560.1"/>
    </source>
</evidence>
<evidence type="ECO:0000256" key="1">
    <source>
        <dbReference type="SAM" id="MobiDB-lite"/>
    </source>
</evidence>
<keyword evidence="3" id="KW-1185">Reference proteome</keyword>
<comment type="caution">
    <text evidence="2">The sequence shown here is derived from an EMBL/GenBank/DDBJ whole genome shotgun (WGS) entry which is preliminary data.</text>
</comment>
<dbReference type="EMBL" id="JARQWQ010000085">
    <property type="protein sequence ID" value="KAK2552560.1"/>
    <property type="molecule type" value="Genomic_DNA"/>
</dbReference>
<sequence>MALSRRKKDLFLTSLNIMLSSVAVLLQVQTNLLLQLYTQQNGHLCRKLTCTDTASILPQILRELDPRAGLRPVLGDFALFLSLPSLRHMAQVPIAPLAADIRTVLQDPPAQPDAQPDAPAVQPVALQADGPQPPPGNQLAAV</sequence>
<proteinExistence type="predicted"/>
<reference evidence="2" key="2">
    <citation type="journal article" date="2023" name="Science">
        <title>Genomic signatures of disease resistance in endangered staghorn corals.</title>
        <authorList>
            <person name="Vollmer S.V."/>
            <person name="Selwyn J.D."/>
            <person name="Despard B.A."/>
            <person name="Roesel C.L."/>
        </authorList>
    </citation>
    <scope>NUCLEOTIDE SEQUENCE</scope>
    <source>
        <strain evidence="2">K2</strain>
    </source>
</reference>
<dbReference type="Proteomes" id="UP001249851">
    <property type="component" value="Unassembled WGS sequence"/>
</dbReference>
<protein>
    <submittedName>
        <fullName evidence="2">Uncharacterized protein</fullName>
    </submittedName>
</protein>
<feature type="region of interest" description="Disordered" evidence="1">
    <location>
        <begin position="106"/>
        <end position="142"/>
    </location>
</feature>